<name>A0A7V3E8C7_9BACT</name>
<dbReference type="Pfam" id="PF18939">
    <property type="entry name" value="DUF5686"/>
    <property type="match status" value="1"/>
</dbReference>
<keyword evidence="2" id="KW-0378">Hydrolase</keyword>
<protein>
    <submittedName>
        <fullName evidence="2">Carboxypeptidase-like regulatory domain-containing protein</fullName>
    </submittedName>
</protein>
<dbReference type="Pfam" id="PF13715">
    <property type="entry name" value="CarbopepD_reg_2"/>
    <property type="match status" value="1"/>
</dbReference>
<keyword evidence="2" id="KW-0645">Protease</keyword>
<feature type="chain" id="PRO_5031478135" evidence="1">
    <location>
        <begin position="18"/>
        <end position="804"/>
    </location>
</feature>
<reference evidence="2" key="1">
    <citation type="journal article" date="2020" name="mSystems">
        <title>Genome- and Community-Level Interaction Insights into Carbon Utilization and Element Cycling Functions of Hydrothermarchaeota in Hydrothermal Sediment.</title>
        <authorList>
            <person name="Zhou Z."/>
            <person name="Liu Y."/>
            <person name="Xu W."/>
            <person name="Pan J."/>
            <person name="Luo Z.H."/>
            <person name="Li M."/>
        </authorList>
    </citation>
    <scope>NUCLEOTIDE SEQUENCE [LARGE SCALE GENOMIC DNA]</scope>
    <source>
        <strain evidence="2">SpSt-479</strain>
    </source>
</reference>
<evidence type="ECO:0000256" key="1">
    <source>
        <dbReference type="SAM" id="SignalP"/>
    </source>
</evidence>
<feature type="signal peptide" evidence="1">
    <location>
        <begin position="1"/>
        <end position="17"/>
    </location>
</feature>
<sequence length="804" mass="91640">MKKVLFIALILSAQIFAQNYSVKGKVLDDQTGSNLVYANIRVEGTTLGTASNANGEFELKLNDGNYRLIASFIGYYSDTISIRVISDLSGLTFRLKSTELSLPEIVIKPGKNPALEIISKAIEKRKQREENLFSYEFEAYSKGTIRTTEDISASGSGSINLGIGESDTTKLKVTGILESHSKGYFLKPDNYKEIILARKQSANFPPSVNTLTGGRLIQNFYNNYINFLGRDLPGPISDNALNYYYFYIEKTSAINNQKVFQIHIEPDNPSDPGFVGKIFITDSTYDLIKVDLILNRAANIGGIFDTVNIIQQFDSYDGIIMPVDYRLFVTANFLGLARFGFELNTILFNYKINSGIEKSFFDKAIITVLPDADKKDSIYWSTTQTIPNTDEEEEAYKRIDSLESMPKTFWDDFSILDSRINLSKSFSVSAPLAMYHFNRVEGHSIDFGLFINDEFERRLNSSLNFSYGFSDEKFKQDFNASYLLGNYRTTKVALSVFNKTKTLFDESDNYGELFGTIASLFYKDDFRDYYYSRGFSLSAEGELFPVLKGKVSFINKTDKSAINNSDFSFFYKDRPYRQNLSVYESKTNAIRFGFDVDFRDYIEDGFFRRRTSLGKSYTLLSADVTLSDKNFLKSDFDYQKFEITSRTFLRSFNSTSATIKIYGTYSNGPLPYQDLYAVPGNISTFSNPLTFRTLNLNQILGDRVVTLNAEYNFRDELFRLLNIPVIKKMEILLTLFFNAAYGDISSKSREILINPVRTFKHPFYEIGFSIGQGLLPIAVEFSWKLNHRNGNNFRISLNSFLVNL</sequence>
<dbReference type="InterPro" id="IPR043741">
    <property type="entry name" value="DUF5686"/>
</dbReference>
<dbReference type="InterPro" id="IPR008969">
    <property type="entry name" value="CarboxyPept-like_regulatory"/>
</dbReference>
<gene>
    <name evidence="2" type="ORF">ENS31_14980</name>
</gene>
<comment type="caution">
    <text evidence="2">The sequence shown here is derived from an EMBL/GenBank/DDBJ whole genome shotgun (WGS) entry which is preliminary data.</text>
</comment>
<organism evidence="2">
    <name type="scientific">Ignavibacterium album</name>
    <dbReference type="NCBI Taxonomy" id="591197"/>
    <lineage>
        <taxon>Bacteria</taxon>
        <taxon>Pseudomonadati</taxon>
        <taxon>Ignavibacteriota</taxon>
        <taxon>Ignavibacteria</taxon>
        <taxon>Ignavibacteriales</taxon>
        <taxon>Ignavibacteriaceae</taxon>
        <taxon>Ignavibacterium</taxon>
    </lineage>
</organism>
<evidence type="ECO:0000313" key="2">
    <source>
        <dbReference type="EMBL" id="HFI92821.1"/>
    </source>
</evidence>
<dbReference type="AlphaFoldDB" id="A0A7V3E8C7"/>
<dbReference type="EMBL" id="DSUJ01000011">
    <property type="protein sequence ID" value="HFI92821.1"/>
    <property type="molecule type" value="Genomic_DNA"/>
</dbReference>
<dbReference type="SUPFAM" id="SSF49464">
    <property type="entry name" value="Carboxypeptidase regulatory domain-like"/>
    <property type="match status" value="1"/>
</dbReference>
<keyword evidence="1" id="KW-0732">Signal</keyword>
<keyword evidence="2" id="KW-0121">Carboxypeptidase</keyword>
<proteinExistence type="predicted"/>
<dbReference type="Gene3D" id="2.60.40.1120">
    <property type="entry name" value="Carboxypeptidase-like, regulatory domain"/>
    <property type="match status" value="1"/>
</dbReference>
<dbReference type="GO" id="GO:0004180">
    <property type="term" value="F:carboxypeptidase activity"/>
    <property type="evidence" value="ECO:0007669"/>
    <property type="project" value="UniProtKB-KW"/>
</dbReference>
<accession>A0A7V3E8C7</accession>